<evidence type="ECO:0000313" key="1">
    <source>
        <dbReference type="EMBL" id="KAE8149579.1"/>
    </source>
</evidence>
<keyword evidence="2" id="KW-1185">Reference proteome</keyword>
<gene>
    <name evidence="1" type="ORF">BDV25DRAFT_125065</name>
</gene>
<proteinExistence type="predicted"/>
<protein>
    <submittedName>
        <fullName evidence="1">Uncharacterized protein</fullName>
    </submittedName>
</protein>
<accession>A0A5N6TTZ2</accession>
<evidence type="ECO:0000313" key="2">
    <source>
        <dbReference type="Proteomes" id="UP000325780"/>
    </source>
</evidence>
<dbReference type="OrthoDB" id="5366606at2759"/>
<dbReference type="AlphaFoldDB" id="A0A5N6TTZ2"/>
<sequence>MALSGFSIRLQRGIRGGLKPPTPSLIRTITKDPSESEIRIAGAIHKEGTPDLQQLPERSLSASSQEVQDLIAELHDSLTALPTEDPSGSEDIYGLDISIAWHSADIQWRNGAPEGCIGGQSDVQPSDEQRSTFKRAVEIVEKLASRY</sequence>
<reference evidence="1 2" key="1">
    <citation type="submission" date="2019-04" db="EMBL/GenBank/DDBJ databases">
        <title>Friends and foes A comparative genomics study of 23 Aspergillus species from section Flavi.</title>
        <authorList>
            <consortium name="DOE Joint Genome Institute"/>
            <person name="Kjaerbolling I."/>
            <person name="Vesth T."/>
            <person name="Frisvad J.C."/>
            <person name="Nybo J.L."/>
            <person name="Theobald S."/>
            <person name="Kildgaard S."/>
            <person name="Isbrandt T."/>
            <person name="Kuo A."/>
            <person name="Sato A."/>
            <person name="Lyhne E.K."/>
            <person name="Kogle M.E."/>
            <person name="Wiebenga A."/>
            <person name="Kun R.S."/>
            <person name="Lubbers R.J."/>
            <person name="Makela M.R."/>
            <person name="Barry K."/>
            <person name="Chovatia M."/>
            <person name="Clum A."/>
            <person name="Daum C."/>
            <person name="Haridas S."/>
            <person name="He G."/>
            <person name="LaButti K."/>
            <person name="Lipzen A."/>
            <person name="Mondo S."/>
            <person name="Riley R."/>
            <person name="Salamov A."/>
            <person name="Simmons B.A."/>
            <person name="Magnuson J.K."/>
            <person name="Henrissat B."/>
            <person name="Mortensen U.H."/>
            <person name="Larsen T.O."/>
            <person name="Devries R.P."/>
            <person name="Grigoriev I.V."/>
            <person name="Machida M."/>
            <person name="Baker S.E."/>
            <person name="Andersen M.R."/>
        </authorList>
    </citation>
    <scope>NUCLEOTIDE SEQUENCE [LARGE SCALE GENOMIC DNA]</scope>
    <source>
        <strain evidence="1 2">IBT 18842</strain>
    </source>
</reference>
<organism evidence="1 2">
    <name type="scientific">Aspergillus avenaceus</name>
    <dbReference type="NCBI Taxonomy" id="36643"/>
    <lineage>
        <taxon>Eukaryota</taxon>
        <taxon>Fungi</taxon>
        <taxon>Dikarya</taxon>
        <taxon>Ascomycota</taxon>
        <taxon>Pezizomycotina</taxon>
        <taxon>Eurotiomycetes</taxon>
        <taxon>Eurotiomycetidae</taxon>
        <taxon>Eurotiales</taxon>
        <taxon>Aspergillaceae</taxon>
        <taxon>Aspergillus</taxon>
        <taxon>Aspergillus subgen. Circumdati</taxon>
    </lineage>
</organism>
<dbReference type="EMBL" id="ML742119">
    <property type="protein sequence ID" value="KAE8149579.1"/>
    <property type="molecule type" value="Genomic_DNA"/>
</dbReference>
<name>A0A5N6TTZ2_ASPAV</name>
<dbReference type="Proteomes" id="UP000325780">
    <property type="component" value="Unassembled WGS sequence"/>
</dbReference>